<name>A0A7I3Z127_PHYPA</name>
<comment type="subcellular location">
    <subcellularLocation>
        <location evidence="1">Mitochondrion</location>
    </subcellularLocation>
</comment>
<evidence type="ECO:0000313" key="7">
    <source>
        <dbReference type="EnsemblPlants" id="PAC:32915015.CDS.1"/>
    </source>
</evidence>
<keyword evidence="8" id="KW-1185">Reference proteome</keyword>
<evidence type="ECO:0000256" key="1">
    <source>
        <dbReference type="ARBA" id="ARBA00004173"/>
    </source>
</evidence>
<feature type="domain" description="Ribosomal protein mS38 C-terminal" evidence="6">
    <location>
        <begin position="149"/>
        <end position="177"/>
    </location>
</feature>
<reference evidence="7 8" key="1">
    <citation type="journal article" date="2008" name="Science">
        <title>The Physcomitrella genome reveals evolutionary insights into the conquest of land by plants.</title>
        <authorList>
            <person name="Rensing S."/>
            <person name="Lang D."/>
            <person name="Zimmer A."/>
            <person name="Terry A."/>
            <person name="Salamov A."/>
            <person name="Shapiro H."/>
            <person name="Nishiyama T."/>
            <person name="Perroud P.-F."/>
            <person name="Lindquist E."/>
            <person name="Kamisugi Y."/>
            <person name="Tanahashi T."/>
            <person name="Sakakibara K."/>
            <person name="Fujita T."/>
            <person name="Oishi K."/>
            <person name="Shin-I T."/>
            <person name="Kuroki Y."/>
            <person name="Toyoda A."/>
            <person name="Suzuki Y."/>
            <person name="Hashimoto A."/>
            <person name="Yamaguchi K."/>
            <person name="Sugano A."/>
            <person name="Kohara Y."/>
            <person name="Fujiyama A."/>
            <person name="Anterola A."/>
            <person name="Aoki S."/>
            <person name="Ashton N."/>
            <person name="Barbazuk W.B."/>
            <person name="Barker E."/>
            <person name="Bennetzen J."/>
            <person name="Bezanilla M."/>
            <person name="Blankenship R."/>
            <person name="Cho S.H."/>
            <person name="Dutcher S."/>
            <person name="Estelle M."/>
            <person name="Fawcett J.A."/>
            <person name="Gundlach H."/>
            <person name="Hanada K."/>
            <person name="Heyl A."/>
            <person name="Hicks K.A."/>
            <person name="Hugh J."/>
            <person name="Lohr M."/>
            <person name="Mayer K."/>
            <person name="Melkozernov A."/>
            <person name="Murata T."/>
            <person name="Nelson D."/>
            <person name="Pils B."/>
            <person name="Prigge M."/>
            <person name="Reiss B."/>
            <person name="Renner T."/>
            <person name="Rombauts S."/>
            <person name="Rushton P."/>
            <person name="Sanderfoot A."/>
            <person name="Schween G."/>
            <person name="Shiu S.-H."/>
            <person name="Stueber K."/>
            <person name="Theodoulou F.L."/>
            <person name="Tu H."/>
            <person name="Van de Peer Y."/>
            <person name="Verrier P.J."/>
            <person name="Waters E."/>
            <person name="Wood A."/>
            <person name="Yang L."/>
            <person name="Cove D."/>
            <person name="Cuming A."/>
            <person name="Hasebe M."/>
            <person name="Lucas S."/>
            <person name="Mishler D.B."/>
            <person name="Reski R."/>
            <person name="Grigoriev I."/>
            <person name="Quatrano R.S."/>
            <person name="Boore J.L."/>
        </authorList>
    </citation>
    <scope>NUCLEOTIDE SEQUENCE [LARGE SCALE GENOMIC DNA]</scope>
    <source>
        <strain evidence="7 8">cv. Gransden 2004</strain>
    </source>
</reference>
<feature type="region of interest" description="Disordered" evidence="5">
    <location>
        <begin position="142"/>
        <end position="177"/>
    </location>
</feature>
<comment type="similarity">
    <text evidence="3">Belongs to the mitochondrion-specific ribosomal protein mS38 family.</text>
</comment>
<dbReference type="Gramene" id="Pp3c21_4870V3.2">
    <property type="protein sequence ID" value="PAC:32915015.CDS.1"/>
    <property type="gene ID" value="Pp3c21_4870"/>
</dbReference>
<protein>
    <recommendedName>
        <fullName evidence="4">Small ribosomal subunit protein mS38</fullName>
    </recommendedName>
</protein>
<dbReference type="Proteomes" id="UP000006727">
    <property type="component" value="Chromosome 21"/>
</dbReference>
<evidence type="ECO:0000256" key="4">
    <source>
        <dbReference type="ARBA" id="ARBA00035682"/>
    </source>
</evidence>
<dbReference type="GO" id="GO:0005739">
    <property type="term" value="C:mitochondrion"/>
    <property type="evidence" value="ECO:0007669"/>
    <property type="project" value="UniProtKB-SubCell"/>
</dbReference>
<evidence type="ECO:0000259" key="6">
    <source>
        <dbReference type="SMART" id="SM01155"/>
    </source>
</evidence>
<dbReference type="InterPro" id="IPR013177">
    <property type="entry name" value="Ribosomal_mS38_C"/>
</dbReference>
<evidence type="ECO:0000256" key="5">
    <source>
        <dbReference type="SAM" id="MobiDB-lite"/>
    </source>
</evidence>
<proteinExistence type="inferred from homology"/>
<evidence type="ECO:0000256" key="3">
    <source>
        <dbReference type="ARBA" id="ARBA00035647"/>
    </source>
</evidence>
<evidence type="ECO:0000313" key="8">
    <source>
        <dbReference type="Proteomes" id="UP000006727"/>
    </source>
</evidence>
<reference evidence="7 8" key="2">
    <citation type="journal article" date="2018" name="Plant J.">
        <title>The Physcomitrella patens chromosome-scale assembly reveals moss genome structure and evolution.</title>
        <authorList>
            <person name="Lang D."/>
            <person name="Ullrich K.K."/>
            <person name="Murat F."/>
            <person name="Fuchs J."/>
            <person name="Jenkins J."/>
            <person name="Haas F.B."/>
            <person name="Piednoel M."/>
            <person name="Gundlach H."/>
            <person name="Van Bel M."/>
            <person name="Meyberg R."/>
            <person name="Vives C."/>
            <person name="Morata J."/>
            <person name="Symeonidi A."/>
            <person name="Hiss M."/>
            <person name="Muchero W."/>
            <person name="Kamisugi Y."/>
            <person name="Saleh O."/>
            <person name="Blanc G."/>
            <person name="Decker E.L."/>
            <person name="van Gessel N."/>
            <person name="Grimwood J."/>
            <person name="Hayes R.D."/>
            <person name="Graham S.W."/>
            <person name="Gunter L.E."/>
            <person name="McDaniel S.F."/>
            <person name="Hoernstein S.N.W."/>
            <person name="Larsson A."/>
            <person name="Li F.W."/>
            <person name="Perroud P.F."/>
            <person name="Phillips J."/>
            <person name="Ranjan P."/>
            <person name="Rokshar D.S."/>
            <person name="Rothfels C.J."/>
            <person name="Schneider L."/>
            <person name="Shu S."/>
            <person name="Stevenson D.W."/>
            <person name="Thummler F."/>
            <person name="Tillich M."/>
            <person name="Villarreal Aguilar J.C."/>
            <person name="Widiez T."/>
            <person name="Wong G.K."/>
            <person name="Wymore A."/>
            <person name="Zhang Y."/>
            <person name="Zimmer A.D."/>
            <person name="Quatrano R.S."/>
            <person name="Mayer K.F.X."/>
            <person name="Goodstein D."/>
            <person name="Casacuberta J.M."/>
            <person name="Vandepoele K."/>
            <person name="Reski R."/>
            <person name="Cuming A.C."/>
            <person name="Tuskan G.A."/>
            <person name="Maumus F."/>
            <person name="Salse J."/>
            <person name="Schmutz J."/>
            <person name="Rensing S.A."/>
        </authorList>
    </citation>
    <scope>NUCLEOTIDE SEQUENCE [LARGE SCALE GENOMIC DNA]</scope>
    <source>
        <strain evidence="7 8">cv. Gransden 2004</strain>
    </source>
</reference>
<sequence length="177" mass="20541">MESRAANLMFRLWQRHLSVPWPVKQSPLPRLLPRVPLSFDASGKDVVAAGSRLPYFDVSCNGSPRESEGVFSHVERTRFENFVMQPESSLSLLDWESDVVRVQALVKAKLSVVQAWNGESCEPDCGLKLGLRLRSGMYLPSRQEEEGWELSSVKRKRKKKMNKHKQRKLRRRDRHRK</sequence>
<keyword evidence="2" id="KW-0496">Mitochondrion</keyword>
<dbReference type="Pfam" id="PF08213">
    <property type="entry name" value="COX24_C"/>
    <property type="match status" value="1"/>
</dbReference>
<reference evidence="7" key="3">
    <citation type="submission" date="2020-12" db="UniProtKB">
        <authorList>
            <consortium name="EnsemblPlants"/>
        </authorList>
    </citation>
    <scope>IDENTIFICATION</scope>
</reference>
<dbReference type="EnsemblPlants" id="Pp3c21_4870V3.2">
    <property type="protein sequence ID" value="PAC:32915015.CDS.1"/>
    <property type="gene ID" value="Pp3c21_4870"/>
</dbReference>
<organism evidence="7 8">
    <name type="scientific">Physcomitrium patens</name>
    <name type="common">Spreading-leaved earth moss</name>
    <name type="synonym">Physcomitrella patens</name>
    <dbReference type="NCBI Taxonomy" id="3218"/>
    <lineage>
        <taxon>Eukaryota</taxon>
        <taxon>Viridiplantae</taxon>
        <taxon>Streptophyta</taxon>
        <taxon>Embryophyta</taxon>
        <taxon>Bryophyta</taxon>
        <taxon>Bryophytina</taxon>
        <taxon>Bryopsida</taxon>
        <taxon>Funariidae</taxon>
        <taxon>Funariales</taxon>
        <taxon>Funariaceae</taxon>
        <taxon>Physcomitrium</taxon>
    </lineage>
</organism>
<dbReference type="SMART" id="SM01155">
    <property type="entry name" value="DUF1713"/>
    <property type="match status" value="1"/>
</dbReference>
<dbReference type="EMBL" id="ABEU02000021">
    <property type="status" value="NOT_ANNOTATED_CDS"/>
    <property type="molecule type" value="Genomic_DNA"/>
</dbReference>
<dbReference type="AlphaFoldDB" id="A0A7I3Z127"/>
<feature type="compositionally biased region" description="Basic residues" evidence="5">
    <location>
        <begin position="153"/>
        <end position="177"/>
    </location>
</feature>
<dbReference type="PANTHER" id="PTHR32035">
    <property type="entry name" value="AURORA KINASE A-INTERACTING PROTEIN"/>
    <property type="match status" value="1"/>
</dbReference>
<accession>A0A7I3Z127</accession>
<dbReference type="PANTHER" id="PTHR32035:SF3">
    <property type="entry name" value="SMALL RIBOSOMAL SUBUNIT PROTEIN MS38"/>
    <property type="match status" value="1"/>
</dbReference>
<evidence type="ECO:0000256" key="2">
    <source>
        <dbReference type="ARBA" id="ARBA00023128"/>
    </source>
</evidence>